<dbReference type="AlphaFoldDB" id="A0A516H2K4"/>
<dbReference type="InterPro" id="IPR035897">
    <property type="entry name" value="Toll_tir_struct_dom_sf"/>
</dbReference>
<dbReference type="InterPro" id="IPR000157">
    <property type="entry name" value="TIR_dom"/>
</dbReference>
<dbReference type="OrthoDB" id="9806903at2"/>
<feature type="domain" description="TIR" evidence="2">
    <location>
        <begin position="20"/>
        <end position="142"/>
    </location>
</feature>
<dbReference type="KEGG" id="fer:FNB15_12325"/>
<proteinExistence type="predicted"/>
<evidence type="ECO:0000259" key="2">
    <source>
        <dbReference type="Pfam" id="PF13676"/>
    </source>
</evidence>
<dbReference type="Proteomes" id="UP000317496">
    <property type="component" value="Chromosome"/>
</dbReference>
<dbReference type="RefSeq" id="WP_144068988.1">
    <property type="nucleotide sequence ID" value="NZ_CP041636.1"/>
</dbReference>
<feature type="region of interest" description="Disordered" evidence="1">
    <location>
        <begin position="438"/>
        <end position="468"/>
    </location>
</feature>
<dbReference type="Pfam" id="PF13676">
    <property type="entry name" value="TIR_2"/>
    <property type="match status" value="1"/>
</dbReference>
<dbReference type="EMBL" id="CP041636">
    <property type="protein sequence ID" value="QDO98007.1"/>
    <property type="molecule type" value="Genomic_DNA"/>
</dbReference>
<dbReference type="Gene3D" id="3.40.50.10140">
    <property type="entry name" value="Toll/interleukin-1 receptor homology (TIR) domain"/>
    <property type="match status" value="1"/>
</dbReference>
<sequence>MTIDAAIPTPALPEPRDILFISKATPGDDDFALWLAPRLEAAGFKVFADILNLTGGDIWRRVVTNTLQAKSVKMLLCCSDDTLGRQGVLEEIDIACQVSKDIKDETFIIPLRLKPYKKIFGIANLNYVNFVPSWADGLDSLLETLKRRGIRPNPDSIQINPNWELYRKRLSIKLLPEPERLTSNWLRVAEAPDAIHYFEPVGSIDRDLMYEQCAQLSFPNEPWAHGFFALTSLEEVNRSFSGLVTFKLAASIGLDEFQKNGSEYLGIRGQDASNKLMSMLRRAWIKMCEEKGLIRYEYSGSTGFHIGEQQAGIGKQISWGRQGERHRSMLRNVARGHVWQYGVTATPNFWPFPHFKLKSRVLFASYVDDKMGDVLGDPQKQHKLRRSVCKGWRNKQWHGRLRAFLELMCGESSYIRIPVGHETFIKLDPSPVLFTSPVSTYLPDEEDGDAEEADETTLGRPDPEEEED</sequence>
<gene>
    <name evidence="3" type="ORF">FNB15_12325</name>
</gene>
<feature type="compositionally biased region" description="Acidic residues" evidence="1">
    <location>
        <begin position="443"/>
        <end position="455"/>
    </location>
</feature>
<name>A0A516H2K4_9PROT</name>
<dbReference type="SUPFAM" id="SSF52200">
    <property type="entry name" value="Toll/Interleukin receptor TIR domain"/>
    <property type="match status" value="1"/>
</dbReference>
<evidence type="ECO:0000313" key="4">
    <source>
        <dbReference type="Proteomes" id="UP000317496"/>
    </source>
</evidence>
<dbReference type="GO" id="GO:0007165">
    <property type="term" value="P:signal transduction"/>
    <property type="evidence" value="ECO:0007669"/>
    <property type="project" value="InterPro"/>
</dbReference>
<accession>A0A516H2K4</accession>
<keyword evidence="4" id="KW-1185">Reference proteome</keyword>
<protein>
    <submittedName>
        <fullName evidence="3">TIR domain-containing protein</fullName>
    </submittedName>
</protein>
<organism evidence="3 4">
    <name type="scientific">Ferrovibrio terrae</name>
    <dbReference type="NCBI Taxonomy" id="2594003"/>
    <lineage>
        <taxon>Bacteria</taxon>
        <taxon>Pseudomonadati</taxon>
        <taxon>Pseudomonadota</taxon>
        <taxon>Alphaproteobacteria</taxon>
        <taxon>Rhodospirillales</taxon>
        <taxon>Rhodospirillaceae</taxon>
        <taxon>Ferrovibrio</taxon>
    </lineage>
</organism>
<reference evidence="3 4" key="1">
    <citation type="submission" date="2019-07" db="EMBL/GenBank/DDBJ databases">
        <title>Genome sequencing for Ferrovibrio sp. K5.</title>
        <authorList>
            <person name="Park S.-J."/>
        </authorList>
    </citation>
    <scope>NUCLEOTIDE SEQUENCE [LARGE SCALE GENOMIC DNA]</scope>
    <source>
        <strain evidence="3 4">K5</strain>
    </source>
</reference>
<evidence type="ECO:0000256" key="1">
    <source>
        <dbReference type="SAM" id="MobiDB-lite"/>
    </source>
</evidence>
<evidence type="ECO:0000313" key="3">
    <source>
        <dbReference type="EMBL" id="QDO98007.1"/>
    </source>
</evidence>